<reference evidence="3" key="1">
    <citation type="submission" date="2017-10" db="EMBL/GenBank/DDBJ databases">
        <title>Paulinella longichromatophora chromatophore genome.</title>
        <authorList>
            <person name="Lhee D."/>
            <person name="Yoon H.S."/>
        </authorList>
    </citation>
    <scope>NUCLEOTIDE SEQUENCE</scope>
</reference>
<gene>
    <name evidence="3" type="ORF">PLO_885</name>
</gene>
<dbReference type="InterPro" id="IPR046760">
    <property type="entry name" value="Tab2-like_N"/>
</dbReference>
<feature type="domain" description="RNA-binding protein Tab2-like N-terminal" evidence="1">
    <location>
        <begin position="21"/>
        <end position="136"/>
    </location>
</feature>
<sequence length="301" mass="34372">MSMIVPSFPYITQTKTSTIDWELDFYSRLPIFPNEKKRWELIICSTPSPQSSVESSLTSFRWEMPCPTNNVNSLWLKEALGQALTLAEKQGFSSPRRIRAWRSSMRTMVQRAVESFGMEFVPSRRCYTLMEWMEEREMHIYPKLGYSTKSETVLSRYDNLPAIPLPTAVRGDSWAWASLPIKVLGDAAQWDISFASLLPLPNAKNNDTLVPGVCLLSNERSLAIAAWIEGLEPVRLKIWNNKLILEAGLEDKWLITDLSNDEAIIAKEAFRKSSLTAAGLQFLAVQKNTSHFDGFWMMRDH</sequence>
<dbReference type="EMBL" id="MG264610">
    <property type="protein sequence ID" value="AUG32855.1"/>
    <property type="molecule type" value="Genomic_DNA"/>
</dbReference>
<evidence type="ECO:0000313" key="3">
    <source>
        <dbReference type="EMBL" id="AUG32855.1"/>
    </source>
</evidence>
<dbReference type="PANTHER" id="PTHR34556:SF2">
    <property type="entry name" value="PROTEIN TAB2 HOMOLOG, CHLOROPLASTIC"/>
    <property type="match status" value="1"/>
</dbReference>
<dbReference type="PANTHER" id="PTHR34556">
    <property type="match status" value="1"/>
</dbReference>
<geneLocation type="plastid" evidence="3"/>
<dbReference type="Pfam" id="PF20429">
    <property type="entry name" value="Tab2-like_C"/>
    <property type="match status" value="1"/>
</dbReference>
<dbReference type="GO" id="GO:0003723">
    <property type="term" value="F:RNA binding"/>
    <property type="evidence" value="ECO:0007669"/>
    <property type="project" value="InterPro"/>
</dbReference>
<dbReference type="AlphaFoldDB" id="A0A2H4ZQP5"/>
<dbReference type="InterPro" id="IPR046761">
    <property type="entry name" value="Tab2-like_C"/>
</dbReference>
<dbReference type="InterPro" id="IPR009472">
    <property type="entry name" value="Tab2-like"/>
</dbReference>
<dbReference type="Pfam" id="PF06485">
    <property type="entry name" value="Tab2-like_N"/>
    <property type="match status" value="1"/>
</dbReference>
<keyword evidence="3" id="KW-0934">Plastid</keyword>
<proteinExistence type="predicted"/>
<evidence type="ECO:0000259" key="2">
    <source>
        <dbReference type="Pfam" id="PF20429"/>
    </source>
</evidence>
<organism evidence="3">
    <name type="scientific">Paulinella longichromatophora</name>
    <dbReference type="NCBI Taxonomy" id="1708747"/>
    <lineage>
        <taxon>Eukaryota</taxon>
        <taxon>Sar</taxon>
        <taxon>Rhizaria</taxon>
        <taxon>Cercozoa</taxon>
        <taxon>Imbricatea</taxon>
        <taxon>Silicofilosea</taxon>
        <taxon>Euglyphida</taxon>
        <taxon>Paulinellidae</taxon>
        <taxon>Paulinella</taxon>
    </lineage>
</organism>
<evidence type="ECO:0000259" key="1">
    <source>
        <dbReference type="Pfam" id="PF06485"/>
    </source>
</evidence>
<feature type="domain" description="RNA-binding protein Tab2/Atab2 C-terminal" evidence="2">
    <location>
        <begin position="156"/>
        <end position="299"/>
    </location>
</feature>
<protein>
    <submittedName>
        <fullName evidence="3">Uncharacterized protein</fullName>
    </submittedName>
</protein>
<accession>A0A2H4ZQP5</accession>
<name>A0A2H4ZQP5_9EUKA</name>